<evidence type="ECO:0000313" key="1">
    <source>
        <dbReference type="EMBL" id="MET3659496.1"/>
    </source>
</evidence>
<dbReference type="Proteomes" id="UP001549104">
    <property type="component" value="Unassembled WGS sequence"/>
</dbReference>
<proteinExistence type="predicted"/>
<name>A0ABV2KEJ4_SPOPS</name>
<evidence type="ECO:0000313" key="2">
    <source>
        <dbReference type="Proteomes" id="UP001549104"/>
    </source>
</evidence>
<gene>
    <name evidence="1" type="ORF">ABIC55_004636</name>
</gene>
<dbReference type="RefSeq" id="WP_354314914.1">
    <property type="nucleotide sequence ID" value="NZ_JBEPME010000011.1"/>
</dbReference>
<comment type="caution">
    <text evidence="1">The sequence shown here is derived from an EMBL/GenBank/DDBJ whole genome shotgun (WGS) entry which is preliminary data.</text>
</comment>
<reference evidence="1 2" key="1">
    <citation type="submission" date="2024-06" db="EMBL/GenBank/DDBJ databases">
        <title>Sorghum-associated microbial communities from plants grown in Nebraska, USA.</title>
        <authorList>
            <person name="Schachtman D."/>
        </authorList>
    </citation>
    <scope>NUCLEOTIDE SEQUENCE [LARGE SCALE GENOMIC DNA]</scope>
    <source>
        <strain evidence="1 2">1288</strain>
    </source>
</reference>
<sequence length="98" mass="11648">MSKTDEIELIMKNIIRQIMKDQFNEQTEDKQENNNSFVYLEKSTLNMLIMYMLMNGERQPDKEAKGDSDVKILEELEQAIMANKEDFEEIITLLKERI</sequence>
<organism evidence="1 2">
    <name type="scientific">Sporosarcina psychrophila</name>
    <name type="common">Bacillus psychrophilus</name>
    <dbReference type="NCBI Taxonomy" id="1476"/>
    <lineage>
        <taxon>Bacteria</taxon>
        <taxon>Bacillati</taxon>
        <taxon>Bacillota</taxon>
        <taxon>Bacilli</taxon>
        <taxon>Bacillales</taxon>
        <taxon>Caryophanaceae</taxon>
        <taxon>Sporosarcina</taxon>
    </lineage>
</organism>
<dbReference type="EMBL" id="JBEPME010000011">
    <property type="protein sequence ID" value="MET3659496.1"/>
    <property type="molecule type" value="Genomic_DNA"/>
</dbReference>
<accession>A0ABV2KEJ4</accession>
<keyword evidence="2" id="KW-1185">Reference proteome</keyword>
<protein>
    <submittedName>
        <fullName evidence="1">Uncharacterized protein</fullName>
    </submittedName>
</protein>